<dbReference type="AlphaFoldDB" id="A0AAD6VLU7"/>
<evidence type="ECO:0000313" key="2">
    <source>
        <dbReference type="Proteomes" id="UP001219525"/>
    </source>
</evidence>
<name>A0AAD6VLU7_9AGAR</name>
<feature type="non-terminal residue" evidence="1">
    <location>
        <position position="1"/>
    </location>
</feature>
<gene>
    <name evidence="1" type="ORF">GGX14DRAFT_312684</name>
</gene>
<evidence type="ECO:0000313" key="1">
    <source>
        <dbReference type="EMBL" id="KAJ7215526.1"/>
    </source>
</evidence>
<keyword evidence="2" id="KW-1185">Reference proteome</keyword>
<sequence length="123" mass="14064">IQKVRSWIFGKGYSLNHDAVTARLALGSLTPTASAFSAFLFPLGVNFYSLLAVDLMHEFELGVWKSLMVHLVRMCICFGPDVVRQLDQRYRQVPTFGRSTIRSFRNNVSEMKKFAARDFEDLL</sequence>
<organism evidence="1 2">
    <name type="scientific">Mycena pura</name>
    <dbReference type="NCBI Taxonomy" id="153505"/>
    <lineage>
        <taxon>Eukaryota</taxon>
        <taxon>Fungi</taxon>
        <taxon>Dikarya</taxon>
        <taxon>Basidiomycota</taxon>
        <taxon>Agaricomycotina</taxon>
        <taxon>Agaricomycetes</taxon>
        <taxon>Agaricomycetidae</taxon>
        <taxon>Agaricales</taxon>
        <taxon>Marasmiineae</taxon>
        <taxon>Mycenaceae</taxon>
        <taxon>Mycena</taxon>
    </lineage>
</organism>
<comment type="caution">
    <text evidence="1">The sequence shown here is derived from an EMBL/GenBank/DDBJ whole genome shotgun (WGS) entry which is preliminary data.</text>
</comment>
<accession>A0AAD6VLU7</accession>
<proteinExistence type="predicted"/>
<reference evidence="1" key="1">
    <citation type="submission" date="2023-03" db="EMBL/GenBank/DDBJ databases">
        <title>Massive genome expansion in bonnet fungi (Mycena s.s.) driven by repeated elements and novel gene families across ecological guilds.</title>
        <authorList>
            <consortium name="Lawrence Berkeley National Laboratory"/>
            <person name="Harder C.B."/>
            <person name="Miyauchi S."/>
            <person name="Viragh M."/>
            <person name="Kuo A."/>
            <person name="Thoen E."/>
            <person name="Andreopoulos B."/>
            <person name="Lu D."/>
            <person name="Skrede I."/>
            <person name="Drula E."/>
            <person name="Henrissat B."/>
            <person name="Morin E."/>
            <person name="Kohler A."/>
            <person name="Barry K."/>
            <person name="LaButti K."/>
            <person name="Morin E."/>
            <person name="Salamov A."/>
            <person name="Lipzen A."/>
            <person name="Mereny Z."/>
            <person name="Hegedus B."/>
            <person name="Baldrian P."/>
            <person name="Stursova M."/>
            <person name="Weitz H."/>
            <person name="Taylor A."/>
            <person name="Grigoriev I.V."/>
            <person name="Nagy L.G."/>
            <person name="Martin F."/>
            <person name="Kauserud H."/>
        </authorList>
    </citation>
    <scope>NUCLEOTIDE SEQUENCE</scope>
    <source>
        <strain evidence="1">9144</strain>
    </source>
</reference>
<dbReference type="EMBL" id="JARJCW010000017">
    <property type="protein sequence ID" value="KAJ7215526.1"/>
    <property type="molecule type" value="Genomic_DNA"/>
</dbReference>
<feature type="non-terminal residue" evidence="1">
    <location>
        <position position="123"/>
    </location>
</feature>
<dbReference type="Proteomes" id="UP001219525">
    <property type="component" value="Unassembled WGS sequence"/>
</dbReference>
<protein>
    <submittedName>
        <fullName evidence="1">Uncharacterized protein</fullName>
    </submittedName>
</protein>